<evidence type="ECO:0000313" key="14">
    <source>
        <dbReference type="Proteomes" id="UP001465755"/>
    </source>
</evidence>
<evidence type="ECO:0000256" key="7">
    <source>
        <dbReference type="ARBA" id="ARBA00022989"/>
    </source>
</evidence>
<keyword evidence="14" id="KW-1185">Reference proteome</keyword>
<dbReference type="InterPro" id="IPR020846">
    <property type="entry name" value="MFS_dom"/>
</dbReference>
<dbReference type="PROSITE" id="PS00216">
    <property type="entry name" value="SUGAR_TRANSPORT_1"/>
    <property type="match status" value="1"/>
</dbReference>
<evidence type="ECO:0000256" key="3">
    <source>
        <dbReference type="ARBA" id="ARBA00022448"/>
    </source>
</evidence>
<evidence type="ECO:0000256" key="2">
    <source>
        <dbReference type="ARBA" id="ARBA00010992"/>
    </source>
</evidence>
<evidence type="ECO:0000256" key="10">
    <source>
        <dbReference type="SAM" id="MobiDB-lite"/>
    </source>
</evidence>
<dbReference type="GO" id="GO:0016020">
    <property type="term" value="C:membrane"/>
    <property type="evidence" value="ECO:0007669"/>
    <property type="project" value="UniProtKB-SubCell"/>
</dbReference>
<evidence type="ECO:0000256" key="11">
    <source>
        <dbReference type="SAM" id="Phobius"/>
    </source>
</evidence>
<keyword evidence="8 11" id="KW-0472">Membrane</keyword>
<evidence type="ECO:0000256" key="8">
    <source>
        <dbReference type="ARBA" id="ARBA00023136"/>
    </source>
</evidence>
<feature type="region of interest" description="Disordered" evidence="10">
    <location>
        <begin position="1"/>
        <end position="20"/>
    </location>
</feature>
<evidence type="ECO:0000256" key="1">
    <source>
        <dbReference type="ARBA" id="ARBA00004141"/>
    </source>
</evidence>
<keyword evidence="4" id="KW-0762">Sugar transport</keyword>
<dbReference type="InterPro" id="IPR036259">
    <property type="entry name" value="MFS_trans_sf"/>
</dbReference>
<feature type="transmembrane region" description="Helical" evidence="11">
    <location>
        <begin position="371"/>
        <end position="392"/>
    </location>
</feature>
<dbReference type="CDD" id="cd17361">
    <property type="entry name" value="MFS_STP"/>
    <property type="match status" value="1"/>
</dbReference>
<dbReference type="AlphaFoldDB" id="A0AAW1P2G6"/>
<sequence length="565" mass="60857">MYSNKDFDDQAEPDVKDVKRSSYGRPGISVEQAAAGVVDVDAKATTYVVLACIIAASGGLLFGYDGGITGGVEAMHQFAASFFPSTVNAPDRDFYCKYNDETLSAYSSVMHFTGSVASFAASYFTQHHGRTRSMIIAGTAYCIGAVLQGAAKNTIALLFIGRIFWGIGVGFGDHCAFIYTAEMAPPRWRGRLNTLVQLGTISGIVVGTGINVGASFLEWGWRLPLSLAAVPGSILLLGGLFLPETPNSLIERGYNDKARAVLEKVRGTQDVDLEYSTIVVANEALRGLENPWIAIFRRRNRPQLALAILCPFFQQWSGVNAVSFFAPQIFGGISTFSSTQGPLYAALMVNGVQLIATIVTVFIVDKVGRRTLLFTGSCVGLAADVAVATVFAEALSPGQATLSFGASIAAICLIGTYSMSFGWSWGPVGWLVPSEVHDLNTRSAGQSLTVFTQLVSGATVTQTFLLMMCSLKYGVFIFFGFWQFMAILFTIFLLPETRGVPIEEAANFVRAHWFWRKVAYPGGVIPDSTVNSDNPEIRQAADNLNMHRGSYMQGGKASMSRSAAV</sequence>
<organism evidence="13 14">
    <name type="scientific">Symbiochloris irregularis</name>
    <dbReference type="NCBI Taxonomy" id="706552"/>
    <lineage>
        <taxon>Eukaryota</taxon>
        <taxon>Viridiplantae</taxon>
        <taxon>Chlorophyta</taxon>
        <taxon>core chlorophytes</taxon>
        <taxon>Trebouxiophyceae</taxon>
        <taxon>Trebouxiales</taxon>
        <taxon>Trebouxiaceae</taxon>
        <taxon>Symbiochloris</taxon>
    </lineage>
</organism>
<name>A0AAW1P2G6_9CHLO</name>
<dbReference type="PROSITE" id="PS00217">
    <property type="entry name" value="SUGAR_TRANSPORT_2"/>
    <property type="match status" value="1"/>
</dbReference>
<dbReference type="InterPro" id="IPR044778">
    <property type="entry name" value="MFS_STP/MST-like_plant"/>
</dbReference>
<dbReference type="PROSITE" id="PS50850">
    <property type="entry name" value="MFS"/>
    <property type="match status" value="1"/>
</dbReference>
<dbReference type="InterPro" id="IPR005829">
    <property type="entry name" value="Sugar_transporter_CS"/>
</dbReference>
<evidence type="ECO:0000259" key="12">
    <source>
        <dbReference type="PROSITE" id="PS50850"/>
    </source>
</evidence>
<evidence type="ECO:0000256" key="6">
    <source>
        <dbReference type="ARBA" id="ARBA00022847"/>
    </source>
</evidence>
<keyword evidence="3 9" id="KW-0813">Transport</keyword>
<comment type="caution">
    <text evidence="13">The sequence shown here is derived from an EMBL/GenBank/DDBJ whole genome shotgun (WGS) entry which is preliminary data.</text>
</comment>
<feature type="transmembrane region" description="Helical" evidence="11">
    <location>
        <begin position="157"/>
        <end position="180"/>
    </location>
</feature>
<dbReference type="Gene3D" id="1.20.1250.20">
    <property type="entry name" value="MFS general substrate transporter like domains"/>
    <property type="match status" value="1"/>
</dbReference>
<protein>
    <recommendedName>
        <fullName evidence="12">Major facilitator superfamily (MFS) profile domain-containing protein</fullName>
    </recommendedName>
</protein>
<dbReference type="EMBL" id="JALJOQ010000063">
    <property type="protein sequence ID" value="KAK9803083.1"/>
    <property type="molecule type" value="Genomic_DNA"/>
</dbReference>
<evidence type="ECO:0000256" key="9">
    <source>
        <dbReference type="RuleBase" id="RU003346"/>
    </source>
</evidence>
<comment type="similarity">
    <text evidence="2 9">Belongs to the major facilitator superfamily. Sugar transporter (TC 2.A.1.1) family.</text>
</comment>
<feature type="domain" description="Major facilitator superfamily (MFS) profile" evidence="12">
    <location>
        <begin position="51"/>
        <end position="498"/>
    </location>
</feature>
<dbReference type="Proteomes" id="UP001465755">
    <property type="component" value="Unassembled WGS sequence"/>
</dbReference>
<feature type="transmembrane region" description="Helical" evidence="11">
    <location>
        <begin position="473"/>
        <end position="494"/>
    </location>
</feature>
<dbReference type="PRINTS" id="PR00171">
    <property type="entry name" value="SUGRTRNSPORT"/>
</dbReference>
<dbReference type="InterPro" id="IPR045262">
    <property type="entry name" value="STP/PLT_plant"/>
</dbReference>
<dbReference type="PANTHER" id="PTHR23500">
    <property type="entry name" value="SOLUTE CARRIER FAMILY 2, FACILITATED GLUCOSE TRANSPORTER"/>
    <property type="match status" value="1"/>
</dbReference>
<dbReference type="PANTHER" id="PTHR23500:SF357">
    <property type="entry name" value="IP12678P"/>
    <property type="match status" value="1"/>
</dbReference>
<accession>A0AAW1P2G6</accession>
<dbReference type="Pfam" id="PF00083">
    <property type="entry name" value="Sugar_tr"/>
    <property type="match status" value="1"/>
</dbReference>
<dbReference type="InterPro" id="IPR005828">
    <property type="entry name" value="MFS_sugar_transport-like"/>
</dbReference>
<evidence type="ECO:0000313" key="13">
    <source>
        <dbReference type="EMBL" id="KAK9803083.1"/>
    </source>
</evidence>
<feature type="transmembrane region" description="Helical" evidence="11">
    <location>
        <begin position="304"/>
        <end position="330"/>
    </location>
</feature>
<comment type="subcellular location">
    <subcellularLocation>
        <location evidence="1">Membrane</location>
        <topology evidence="1">Multi-pass membrane protein</topology>
    </subcellularLocation>
</comment>
<proteinExistence type="inferred from homology"/>
<feature type="transmembrane region" description="Helical" evidence="11">
    <location>
        <begin position="342"/>
        <end position="364"/>
    </location>
</feature>
<keyword evidence="7 11" id="KW-1133">Transmembrane helix</keyword>
<reference evidence="13 14" key="1">
    <citation type="journal article" date="2024" name="Nat. Commun.">
        <title>Phylogenomics reveals the evolutionary origins of lichenization in chlorophyte algae.</title>
        <authorList>
            <person name="Puginier C."/>
            <person name="Libourel C."/>
            <person name="Otte J."/>
            <person name="Skaloud P."/>
            <person name="Haon M."/>
            <person name="Grisel S."/>
            <person name="Petersen M."/>
            <person name="Berrin J.G."/>
            <person name="Delaux P.M."/>
            <person name="Dal Grande F."/>
            <person name="Keller J."/>
        </authorList>
    </citation>
    <scope>NUCLEOTIDE SEQUENCE [LARGE SCALE GENOMIC DNA]</scope>
    <source>
        <strain evidence="13 14">SAG 2036</strain>
    </source>
</reference>
<dbReference type="InterPro" id="IPR003663">
    <property type="entry name" value="Sugar/inositol_transpt"/>
</dbReference>
<keyword evidence="6" id="KW-0769">Symport</keyword>
<dbReference type="GO" id="GO:0015145">
    <property type="term" value="F:monosaccharide transmembrane transporter activity"/>
    <property type="evidence" value="ECO:0007669"/>
    <property type="project" value="InterPro"/>
</dbReference>
<keyword evidence="5 11" id="KW-0812">Transmembrane</keyword>
<dbReference type="SUPFAM" id="SSF103473">
    <property type="entry name" value="MFS general substrate transporter"/>
    <property type="match status" value="1"/>
</dbReference>
<evidence type="ECO:0000256" key="5">
    <source>
        <dbReference type="ARBA" id="ARBA00022692"/>
    </source>
</evidence>
<gene>
    <name evidence="13" type="ORF">WJX73_008654</name>
</gene>
<evidence type="ECO:0000256" key="4">
    <source>
        <dbReference type="ARBA" id="ARBA00022597"/>
    </source>
</evidence>
<dbReference type="NCBIfam" id="TIGR00879">
    <property type="entry name" value="SP"/>
    <property type="match status" value="1"/>
</dbReference>
<feature type="transmembrane region" description="Helical" evidence="11">
    <location>
        <begin position="192"/>
        <end position="217"/>
    </location>
</feature>
<feature type="transmembrane region" description="Helical" evidence="11">
    <location>
        <begin position="404"/>
        <end position="426"/>
    </location>
</feature>
<dbReference type="GO" id="GO:0015293">
    <property type="term" value="F:symporter activity"/>
    <property type="evidence" value="ECO:0007669"/>
    <property type="project" value="UniProtKB-KW"/>
</dbReference>